<evidence type="ECO:0000256" key="7">
    <source>
        <dbReference type="ARBA" id="ARBA00023136"/>
    </source>
</evidence>
<keyword evidence="6" id="KW-0297">G-protein coupled receptor</keyword>
<dbReference type="EMBL" id="MG737349">
    <property type="protein sequence ID" value="AVI69658.1"/>
    <property type="molecule type" value="Genomic_DNA"/>
</dbReference>
<feature type="transmembrane region" description="Helical" evidence="11">
    <location>
        <begin position="111"/>
        <end position="134"/>
    </location>
</feature>
<name>A0A3Q8E9I9_CYCAE</name>
<evidence type="ECO:0000313" key="12">
    <source>
        <dbReference type="EMBL" id="AVI69658.1"/>
    </source>
</evidence>
<comment type="similarity">
    <text evidence="2">Belongs to the G-protein coupled receptor 4 family.</text>
</comment>
<reference evidence="12" key="1">
    <citation type="submission" date="2017-12" db="EMBL/GenBank/DDBJ databases">
        <title>b mating structure of Cyclocybe aegerita analysis.</title>
        <authorList>
            <person name="Weimin C."/>
        </authorList>
    </citation>
    <scope>NUCLEOTIDE SEQUENCE</scope>
    <source>
        <strain evidence="12">AC0007</strain>
    </source>
</reference>
<feature type="transmembrane region" description="Helical" evidence="11">
    <location>
        <begin position="272"/>
        <end position="291"/>
    </location>
</feature>
<dbReference type="GO" id="GO:0005886">
    <property type="term" value="C:plasma membrane"/>
    <property type="evidence" value="ECO:0007669"/>
    <property type="project" value="TreeGrafter"/>
</dbReference>
<feature type="transmembrane region" description="Helical" evidence="11">
    <location>
        <begin position="6"/>
        <end position="24"/>
    </location>
</feature>
<feature type="transmembrane region" description="Helical" evidence="11">
    <location>
        <begin position="205"/>
        <end position="228"/>
    </location>
</feature>
<dbReference type="GO" id="GO:0004934">
    <property type="term" value="F:mating-type alpha-factor pheromone receptor activity"/>
    <property type="evidence" value="ECO:0007669"/>
    <property type="project" value="InterPro"/>
</dbReference>
<proteinExistence type="inferred from homology"/>
<dbReference type="PANTHER" id="PTHR28097">
    <property type="entry name" value="PHEROMONE A FACTOR RECEPTOR"/>
    <property type="match status" value="1"/>
</dbReference>
<sequence>MADPIYPTFSVFAFISFILVLIPLPWHFQAWNSGTCLYMVWTALGCLNLFINSIIWHNNFVDWAPIWCDISSRIIVGVSVAIPAASLCINRRLYKIASCQTVTLTYAHKKRAVMVDLAIGLGIPILQMALQFIVQGHRYDIWEDIGCYPTTVNTPPAYPLSFVWPTVIGLVSAVYCILTLRAFMRRRAQFSQFLSSNASLTVNRYFRLMSLATIELLFNLPITTYGLYLNITGRPIYPWKSWSDIHFDWYTIDTFPAALWRSSTLMVVNLELSRWSMIFCALVFFGFFGFAEEARKNYRVAYWAIAKHFGIVPPSMPAKGVLSGFTKSGHSNSVNSATTLPVFVPRALQLTSTKRDSVLLSPDRTSFTQSEYTVASYADKNAKLSLTPSSPSSYSDTYTLAPSTPDLRLPKPDLP</sequence>
<evidence type="ECO:0000256" key="8">
    <source>
        <dbReference type="ARBA" id="ARBA00023170"/>
    </source>
</evidence>
<organism evidence="12">
    <name type="scientific">Cyclocybe aegerita</name>
    <name type="common">Black poplar mushroom</name>
    <name type="synonym">Agrocybe aegerita</name>
    <dbReference type="NCBI Taxonomy" id="1973307"/>
    <lineage>
        <taxon>Eukaryota</taxon>
        <taxon>Fungi</taxon>
        <taxon>Dikarya</taxon>
        <taxon>Basidiomycota</taxon>
        <taxon>Agaricomycotina</taxon>
        <taxon>Agaricomycetes</taxon>
        <taxon>Agaricomycetidae</taxon>
        <taxon>Agaricales</taxon>
        <taxon>Agaricineae</taxon>
        <taxon>Bolbitiaceae</taxon>
        <taxon>Cyclocybe</taxon>
    </lineage>
</organism>
<gene>
    <name evidence="12" type="primary">Asrcb3</name>
</gene>
<evidence type="ECO:0000256" key="1">
    <source>
        <dbReference type="ARBA" id="ARBA00004141"/>
    </source>
</evidence>
<evidence type="ECO:0000256" key="3">
    <source>
        <dbReference type="ARBA" id="ARBA00022507"/>
    </source>
</evidence>
<evidence type="ECO:0000256" key="2">
    <source>
        <dbReference type="ARBA" id="ARBA00011085"/>
    </source>
</evidence>
<feature type="transmembrane region" description="Helical" evidence="11">
    <location>
        <begin position="162"/>
        <end position="184"/>
    </location>
</feature>
<dbReference type="GO" id="GO:0000750">
    <property type="term" value="P:pheromone-dependent signal transduction involved in conjugation with cellular fusion"/>
    <property type="evidence" value="ECO:0007669"/>
    <property type="project" value="TreeGrafter"/>
</dbReference>
<dbReference type="AlphaFoldDB" id="A0A3Q8E9I9"/>
<keyword evidence="7 11" id="KW-0472">Membrane</keyword>
<dbReference type="CDD" id="cd14966">
    <property type="entry name" value="7tmD_STE3"/>
    <property type="match status" value="1"/>
</dbReference>
<dbReference type="Pfam" id="PF02076">
    <property type="entry name" value="STE3"/>
    <property type="match status" value="1"/>
</dbReference>
<keyword evidence="9" id="KW-0807">Transducer</keyword>
<dbReference type="PRINTS" id="PR00901">
    <property type="entry name" value="PHEROMONEBAR"/>
</dbReference>
<feature type="transmembrane region" description="Helical" evidence="11">
    <location>
        <begin position="70"/>
        <end position="90"/>
    </location>
</feature>
<protein>
    <submittedName>
        <fullName evidence="12">Pheromone receptor</fullName>
    </submittedName>
</protein>
<accession>A0A3Q8E9I9</accession>
<dbReference type="PANTHER" id="PTHR28097:SF1">
    <property type="entry name" value="PHEROMONE A FACTOR RECEPTOR"/>
    <property type="match status" value="1"/>
</dbReference>
<keyword evidence="5 11" id="KW-1133">Transmembrane helix</keyword>
<evidence type="ECO:0000256" key="4">
    <source>
        <dbReference type="ARBA" id="ARBA00022692"/>
    </source>
</evidence>
<keyword evidence="8 12" id="KW-0675">Receptor</keyword>
<dbReference type="PRINTS" id="PR00899">
    <property type="entry name" value="GPCRSTE3"/>
</dbReference>
<dbReference type="InterPro" id="IPR000481">
    <property type="entry name" value="GPCR_Pheromne_B_alpha_rcpt"/>
</dbReference>
<keyword evidence="4 11" id="KW-0812">Transmembrane</keyword>
<feature type="transmembrane region" description="Helical" evidence="11">
    <location>
        <begin position="36"/>
        <end position="58"/>
    </location>
</feature>
<feature type="compositionally biased region" description="Low complexity" evidence="10">
    <location>
        <begin position="384"/>
        <end position="400"/>
    </location>
</feature>
<keyword evidence="3" id="KW-0589">Pheromone response</keyword>
<evidence type="ECO:0000256" key="9">
    <source>
        <dbReference type="ARBA" id="ARBA00023224"/>
    </source>
</evidence>
<evidence type="ECO:0000256" key="11">
    <source>
        <dbReference type="SAM" id="Phobius"/>
    </source>
</evidence>
<evidence type="ECO:0000256" key="5">
    <source>
        <dbReference type="ARBA" id="ARBA00022989"/>
    </source>
</evidence>
<feature type="region of interest" description="Disordered" evidence="10">
    <location>
        <begin position="383"/>
        <end position="415"/>
    </location>
</feature>
<evidence type="ECO:0000256" key="6">
    <source>
        <dbReference type="ARBA" id="ARBA00023040"/>
    </source>
</evidence>
<dbReference type="InterPro" id="IPR001499">
    <property type="entry name" value="GPCR_STE3"/>
</dbReference>
<comment type="subcellular location">
    <subcellularLocation>
        <location evidence="1">Membrane</location>
        <topology evidence="1">Multi-pass membrane protein</topology>
    </subcellularLocation>
</comment>
<evidence type="ECO:0000256" key="10">
    <source>
        <dbReference type="SAM" id="MobiDB-lite"/>
    </source>
</evidence>